<accession>A0A835HTC0</accession>
<dbReference type="InterPro" id="IPR007930">
    <property type="entry name" value="DUF724"/>
</dbReference>
<feature type="compositionally biased region" description="Basic and acidic residues" evidence="4">
    <location>
        <begin position="276"/>
        <end position="292"/>
    </location>
</feature>
<feature type="compositionally biased region" description="Low complexity" evidence="4">
    <location>
        <begin position="254"/>
        <end position="264"/>
    </location>
</feature>
<keyword evidence="2" id="KW-0341">Growth regulation</keyword>
<dbReference type="InterPro" id="IPR014002">
    <property type="entry name" value="Agenet_dom_plant"/>
</dbReference>
<organism evidence="6 7">
    <name type="scientific">Coptis chinensis</name>
    <dbReference type="NCBI Taxonomy" id="261450"/>
    <lineage>
        <taxon>Eukaryota</taxon>
        <taxon>Viridiplantae</taxon>
        <taxon>Streptophyta</taxon>
        <taxon>Embryophyta</taxon>
        <taxon>Tracheophyta</taxon>
        <taxon>Spermatophyta</taxon>
        <taxon>Magnoliopsida</taxon>
        <taxon>Ranunculales</taxon>
        <taxon>Ranunculaceae</taxon>
        <taxon>Coptidoideae</taxon>
        <taxon>Coptis</taxon>
    </lineage>
</organism>
<dbReference type="PANTHER" id="PTHR31917">
    <property type="entry name" value="AGENET DOMAIN-CONTAINING PROTEIN-RELATED"/>
    <property type="match status" value="1"/>
</dbReference>
<evidence type="ECO:0000313" key="7">
    <source>
        <dbReference type="Proteomes" id="UP000631114"/>
    </source>
</evidence>
<feature type="coiled-coil region" evidence="3">
    <location>
        <begin position="863"/>
        <end position="890"/>
    </location>
</feature>
<reference evidence="6 7" key="1">
    <citation type="submission" date="2020-10" db="EMBL/GenBank/DDBJ databases">
        <title>The Coptis chinensis genome and diversification of protoberbering-type alkaloids.</title>
        <authorList>
            <person name="Wang B."/>
            <person name="Shu S."/>
            <person name="Song C."/>
            <person name="Liu Y."/>
        </authorList>
    </citation>
    <scope>NUCLEOTIDE SEQUENCE [LARGE SCALE GENOMIC DNA]</scope>
    <source>
        <strain evidence="6">HL-2020</strain>
        <tissue evidence="6">Leaf</tissue>
    </source>
</reference>
<feature type="domain" description="Agenet" evidence="5">
    <location>
        <begin position="78"/>
        <end position="139"/>
    </location>
</feature>
<dbReference type="Pfam" id="PF05266">
    <property type="entry name" value="DUF724"/>
    <property type="match status" value="1"/>
</dbReference>
<comment type="caution">
    <text evidence="6">The sequence shown here is derived from an EMBL/GenBank/DDBJ whole genome shotgun (WGS) entry which is preliminary data.</text>
</comment>
<dbReference type="InterPro" id="IPR008395">
    <property type="entry name" value="Agenet-like_dom"/>
</dbReference>
<dbReference type="CDD" id="cd20406">
    <property type="entry name" value="Tudor_Agenet_AtDUF_rpt2_4"/>
    <property type="match status" value="2"/>
</dbReference>
<evidence type="ECO:0000256" key="1">
    <source>
        <dbReference type="ARBA" id="ARBA00022448"/>
    </source>
</evidence>
<protein>
    <recommendedName>
        <fullName evidence="5">Agenet domain-containing protein</fullName>
    </recommendedName>
</protein>
<evidence type="ECO:0000256" key="3">
    <source>
        <dbReference type="SAM" id="Coils"/>
    </source>
</evidence>
<keyword evidence="1" id="KW-0813">Transport</keyword>
<dbReference type="Gene3D" id="2.30.30.140">
    <property type="match status" value="1"/>
</dbReference>
<sequence>MEFIREGQEVEVSGEAEGGFKDKWYTAKTIKISNGTSKTNVLVEYNQLKASEQGLKRYQNNVNPCHVRPLPPKQPTQLAFQYYQVVDAFHNDGWRKGRIVKGIDGELAALKMFKVHFQHPDEKIDFGAAKLRVHLDWDNGKWIDNNQYQQEKHVEEGNTSLPFHQTSVHYLKNMRAGGGSSNFGKQNKQEDPMVTSPNSATSTFSPLPALLQSHQSSEVEKKENNKNGGNRTVKRRFSEEGKIATPSPQPFLPLPLVLQPLQSSEKQKNTNSGGNMEERRTVKRRFSEERNRGASPAALQKAPHQSHIFVVPCSVDPRQAMDQGFSTGTPVEVSLPDNRCRGAWFPARVLKDIKNGSFLIEHSNLKLNEAMGCLKDVVHAPHVRLPPPQNFRGKSFVVKDKVDAFCDFIWWSGVVIEVLAGNHYLVKFQNQKRMRTFDRFELRCHMEWINGDWVQELREVNVISDQEFLFQNMGIEQAQLLQVGKTALSTDVTDESLTRKRNINHTTPTSDAQRLPPNRKSHKGEVSQATMGSLSLTDGSCDHPKLQVCQEKTRSGFDVDRSGNQIKVVDSSFSSPSTVRGELCSSTIQPQNNFAIASSAHSIETSGAHDINQQKGGVAGRQSKEDISEDPKLHIPCSEVNDVVHTVLTSKGADIIVTGSDVETVQALSICYGDSSCPVAIIDDRVSTDNQHTSQSITSIKASIESKECQDIVMTPLLNDHNSYEDILESEILPFMKSSPCWKHVESSEAFRLMLQKPHFQPLEKQHAFLREGEALGLMVSFANLVEKTKKVHHDELKCVLEDQLDLVSYFKPFGFNVQPIQARLDELLRVKEKEVQLDGELKQVQGKIMNDKIEEEALILDIDKCDEKVRELQKSIDEISKERELLMKKKQTTGSMISSSLNMHNEIEKEMQRMKVMFDSNTTAPW</sequence>
<feature type="domain" description="Agenet" evidence="5">
    <location>
        <begin position="394"/>
        <end position="450"/>
    </location>
</feature>
<keyword evidence="3" id="KW-0175">Coiled coil</keyword>
<evidence type="ECO:0000259" key="5">
    <source>
        <dbReference type="SMART" id="SM00743"/>
    </source>
</evidence>
<gene>
    <name evidence="6" type="ORF">IFM89_017584</name>
</gene>
<dbReference type="EMBL" id="JADFTS010000005">
    <property type="protein sequence ID" value="KAF9605565.1"/>
    <property type="molecule type" value="Genomic_DNA"/>
</dbReference>
<feature type="compositionally biased region" description="Polar residues" evidence="4">
    <location>
        <begin position="195"/>
        <end position="205"/>
    </location>
</feature>
<name>A0A835HTC0_9MAGN</name>
<feature type="domain" description="Agenet" evidence="5">
    <location>
        <begin position="323"/>
        <end position="391"/>
    </location>
</feature>
<dbReference type="Pfam" id="PF05641">
    <property type="entry name" value="Agenet"/>
    <property type="match status" value="2"/>
</dbReference>
<evidence type="ECO:0000256" key="4">
    <source>
        <dbReference type="SAM" id="MobiDB-lite"/>
    </source>
</evidence>
<feature type="region of interest" description="Disordered" evidence="4">
    <location>
        <begin position="494"/>
        <end position="526"/>
    </location>
</feature>
<dbReference type="Proteomes" id="UP000631114">
    <property type="component" value="Unassembled WGS sequence"/>
</dbReference>
<keyword evidence="7" id="KW-1185">Reference proteome</keyword>
<dbReference type="PANTHER" id="PTHR31917:SF151">
    <property type="entry name" value="AGENET DOMAIN-CONTAINING PROTEIN"/>
    <property type="match status" value="1"/>
</dbReference>
<feature type="region of interest" description="Disordered" evidence="4">
    <location>
        <begin position="175"/>
        <end position="301"/>
    </location>
</feature>
<dbReference type="SMART" id="SM00743">
    <property type="entry name" value="Agenet"/>
    <property type="match status" value="3"/>
</dbReference>
<proteinExistence type="predicted"/>
<evidence type="ECO:0000313" key="6">
    <source>
        <dbReference type="EMBL" id="KAF9605565.1"/>
    </source>
</evidence>
<evidence type="ECO:0000256" key="2">
    <source>
        <dbReference type="ARBA" id="ARBA00022604"/>
    </source>
</evidence>
<dbReference type="AlphaFoldDB" id="A0A835HTC0"/>